<dbReference type="EMBL" id="PTJA01000003">
    <property type="protein sequence ID" value="PPK81839.1"/>
    <property type="molecule type" value="Genomic_DNA"/>
</dbReference>
<dbReference type="Pfam" id="PF20310">
    <property type="entry name" value="HTH_Tnp_2"/>
    <property type="match status" value="1"/>
</dbReference>
<reference evidence="1 2" key="1">
    <citation type="submission" date="2018-02" db="EMBL/GenBank/DDBJ databases">
        <title>Genomic Encyclopedia of Archaeal and Bacterial Type Strains, Phase II (KMG-II): from individual species to whole genera.</title>
        <authorList>
            <person name="Goeker M."/>
        </authorList>
    </citation>
    <scope>NUCLEOTIDE SEQUENCE [LARGE SCALE GENOMIC DNA]</scope>
    <source>
        <strain evidence="1 2">DSM 3808</strain>
    </source>
</reference>
<dbReference type="Proteomes" id="UP000237749">
    <property type="component" value="Unassembled WGS sequence"/>
</dbReference>
<evidence type="ECO:0000313" key="1">
    <source>
        <dbReference type="EMBL" id="PPK81839.1"/>
    </source>
</evidence>
<name>A0A2S6HV72_9FIRM</name>
<proteinExistence type="predicted"/>
<dbReference type="InterPro" id="IPR046929">
    <property type="entry name" value="HTH_Tnp"/>
</dbReference>
<dbReference type="AlphaFoldDB" id="A0A2S6HV72"/>
<keyword evidence="2" id="KW-1185">Reference proteome</keyword>
<comment type="caution">
    <text evidence="1">The sequence shown here is derived from an EMBL/GenBank/DDBJ whole genome shotgun (WGS) entry which is preliminary data.</text>
</comment>
<sequence length="111" mass="12380">MSTNRKFTEEEMKILRENPNIVSVSPTKLTYSLVFKQKAVAESEKKGMTAVRIFALAGLTLELLGKPRITAAMKSFKKEAACLCPHMRISQVNQHGPASLPGLRFHFGIVY</sequence>
<accession>A0A2S6HV72</accession>
<gene>
    <name evidence="1" type="ORF">BXY41_10346</name>
</gene>
<dbReference type="RefSeq" id="WP_104435770.1">
    <property type="nucleotide sequence ID" value="NZ_PTJA01000003.1"/>
</dbReference>
<evidence type="ECO:0000313" key="2">
    <source>
        <dbReference type="Proteomes" id="UP000237749"/>
    </source>
</evidence>
<organism evidence="1 2">
    <name type="scientific">Lacrimispora xylanisolvens</name>
    <dbReference type="NCBI Taxonomy" id="384636"/>
    <lineage>
        <taxon>Bacteria</taxon>
        <taxon>Bacillati</taxon>
        <taxon>Bacillota</taxon>
        <taxon>Clostridia</taxon>
        <taxon>Lachnospirales</taxon>
        <taxon>Lachnospiraceae</taxon>
        <taxon>Lacrimispora</taxon>
    </lineage>
</organism>
<protein>
    <submittedName>
        <fullName evidence="1">Uncharacterized protein</fullName>
    </submittedName>
</protein>